<dbReference type="NCBIfam" id="NF001764">
    <property type="entry name" value="PRK00504.1"/>
    <property type="match status" value="1"/>
</dbReference>
<dbReference type="NCBIfam" id="TIGR01023">
    <property type="entry name" value="rpmG_bact"/>
    <property type="match status" value="1"/>
</dbReference>
<dbReference type="NCBIfam" id="NF001860">
    <property type="entry name" value="PRK00595.1"/>
    <property type="match status" value="1"/>
</dbReference>
<dbReference type="InterPro" id="IPR018264">
    <property type="entry name" value="Ribosomal_bL33_CS"/>
</dbReference>
<gene>
    <name evidence="5 6" type="primary">rpmG</name>
    <name evidence="6" type="ORF">COT65_00790</name>
</gene>
<dbReference type="GO" id="GO:1990904">
    <property type="term" value="C:ribonucleoprotein complex"/>
    <property type="evidence" value="ECO:0007669"/>
    <property type="project" value="UniProtKB-KW"/>
</dbReference>
<comment type="similarity">
    <text evidence="1 5">Belongs to the bacterial ribosomal protein bL33 family.</text>
</comment>
<evidence type="ECO:0000313" key="6">
    <source>
        <dbReference type="EMBL" id="PIS14094.1"/>
    </source>
</evidence>
<organism evidence="6 7">
    <name type="scientific">Candidatus Shapirobacteria bacterium CG09_land_8_20_14_0_10_47_13</name>
    <dbReference type="NCBI Taxonomy" id="1974481"/>
    <lineage>
        <taxon>Bacteria</taxon>
        <taxon>Candidatus Shapironibacteriota</taxon>
    </lineage>
</organism>
<dbReference type="PANTHER" id="PTHR43168:SF2">
    <property type="entry name" value="LARGE RIBOSOMAL SUBUNIT PROTEIN BL33C"/>
    <property type="match status" value="1"/>
</dbReference>
<keyword evidence="2 5" id="KW-0689">Ribosomal protein</keyword>
<dbReference type="Proteomes" id="UP000230033">
    <property type="component" value="Unassembled WGS sequence"/>
</dbReference>
<dbReference type="GO" id="GO:0005737">
    <property type="term" value="C:cytoplasm"/>
    <property type="evidence" value="ECO:0007669"/>
    <property type="project" value="UniProtKB-ARBA"/>
</dbReference>
<evidence type="ECO:0000256" key="3">
    <source>
        <dbReference type="ARBA" id="ARBA00023274"/>
    </source>
</evidence>
<dbReference type="InterPro" id="IPR038584">
    <property type="entry name" value="Ribosomal_bL33_sf"/>
</dbReference>
<reference evidence="7" key="1">
    <citation type="submission" date="2017-09" db="EMBL/GenBank/DDBJ databases">
        <title>Depth-based differentiation of microbial function through sediment-hosted aquifers and enrichment of novel symbionts in the deep terrestrial subsurface.</title>
        <authorList>
            <person name="Probst A.J."/>
            <person name="Ladd B."/>
            <person name="Jarett J.K."/>
            <person name="Geller-Mcgrath D.E."/>
            <person name="Sieber C.M.K."/>
            <person name="Emerson J.B."/>
            <person name="Anantharaman K."/>
            <person name="Thomas B.C."/>
            <person name="Malmstrom R."/>
            <person name="Stieglmeier M."/>
            <person name="Klingl A."/>
            <person name="Woyke T."/>
            <person name="Ryan C.M."/>
            <person name="Banfield J.F."/>
        </authorList>
    </citation>
    <scope>NUCLEOTIDE SEQUENCE [LARGE SCALE GENOMIC DNA]</scope>
</reference>
<dbReference type="Pfam" id="PF00471">
    <property type="entry name" value="Ribosomal_L33"/>
    <property type="match status" value="1"/>
</dbReference>
<evidence type="ECO:0000256" key="4">
    <source>
        <dbReference type="ARBA" id="ARBA00035176"/>
    </source>
</evidence>
<sequence length="57" mass="6602">MAKTGPRQMLALVCQVCKSQNYVTQKNKINDPAKLVFNKYCHKCRKTTVHKESSKFK</sequence>
<dbReference type="GO" id="GO:0003735">
    <property type="term" value="F:structural constituent of ribosome"/>
    <property type="evidence" value="ECO:0007669"/>
    <property type="project" value="InterPro"/>
</dbReference>
<name>A0A2H0WN78_9BACT</name>
<dbReference type="InterPro" id="IPR001705">
    <property type="entry name" value="Ribosomal_bL33"/>
</dbReference>
<dbReference type="AlphaFoldDB" id="A0A2H0WN78"/>
<dbReference type="HAMAP" id="MF_00294">
    <property type="entry name" value="Ribosomal_bL33"/>
    <property type="match status" value="1"/>
</dbReference>
<dbReference type="GO" id="GO:0005840">
    <property type="term" value="C:ribosome"/>
    <property type="evidence" value="ECO:0007669"/>
    <property type="project" value="UniProtKB-KW"/>
</dbReference>
<dbReference type="Gene3D" id="2.20.28.120">
    <property type="entry name" value="Ribosomal protein L33"/>
    <property type="match status" value="1"/>
</dbReference>
<evidence type="ECO:0000256" key="1">
    <source>
        <dbReference type="ARBA" id="ARBA00007596"/>
    </source>
</evidence>
<comment type="caution">
    <text evidence="6">The sequence shown here is derived from an EMBL/GenBank/DDBJ whole genome shotgun (WGS) entry which is preliminary data.</text>
</comment>
<proteinExistence type="inferred from homology"/>
<dbReference type="PANTHER" id="PTHR43168">
    <property type="entry name" value="50S RIBOSOMAL PROTEIN L33, CHLOROPLASTIC"/>
    <property type="match status" value="1"/>
</dbReference>
<keyword evidence="3 5" id="KW-0687">Ribonucleoprotein</keyword>
<accession>A0A2H0WN78</accession>
<dbReference type="PROSITE" id="PS00582">
    <property type="entry name" value="RIBOSOMAL_L33"/>
    <property type="match status" value="1"/>
</dbReference>
<dbReference type="GO" id="GO:0006412">
    <property type="term" value="P:translation"/>
    <property type="evidence" value="ECO:0007669"/>
    <property type="project" value="UniProtKB-UniRule"/>
</dbReference>
<evidence type="ECO:0000256" key="2">
    <source>
        <dbReference type="ARBA" id="ARBA00022980"/>
    </source>
</evidence>
<dbReference type="SUPFAM" id="SSF57829">
    <property type="entry name" value="Zn-binding ribosomal proteins"/>
    <property type="match status" value="1"/>
</dbReference>
<evidence type="ECO:0000313" key="7">
    <source>
        <dbReference type="Proteomes" id="UP000230033"/>
    </source>
</evidence>
<dbReference type="InterPro" id="IPR011332">
    <property type="entry name" value="Ribosomal_zn-bd"/>
</dbReference>
<protein>
    <recommendedName>
        <fullName evidence="4 5">Large ribosomal subunit protein bL33</fullName>
    </recommendedName>
</protein>
<dbReference type="EMBL" id="PEZJ01000009">
    <property type="protein sequence ID" value="PIS14094.1"/>
    <property type="molecule type" value="Genomic_DNA"/>
</dbReference>
<evidence type="ECO:0000256" key="5">
    <source>
        <dbReference type="HAMAP-Rule" id="MF_00294"/>
    </source>
</evidence>